<dbReference type="InterPro" id="IPR021384">
    <property type="entry name" value="Mediator_Med21"/>
</dbReference>
<dbReference type="Proteomes" id="UP000002038">
    <property type="component" value="Unassembled WGS sequence"/>
</dbReference>
<evidence type="ECO:0000256" key="3">
    <source>
        <dbReference type="ARBA" id="ARBA00011837"/>
    </source>
</evidence>
<gene>
    <name evidence="13" type="ORF">BDBG_03274</name>
</gene>
<dbReference type="Pfam" id="PF11221">
    <property type="entry name" value="Med21"/>
    <property type="match status" value="1"/>
</dbReference>
<dbReference type="GO" id="GO:0006357">
    <property type="term" value="P:regulation of transcription by RNA polymerase II"/>
    <property type="evidence" value="ECO:0007669"/>
    <property type="project" value="TreeGrafter"/>
</dbReference>
<dbReference type="AlphaFoldDB" id="A0A179UIV6"/>
<keyword evidence="14" id="KW-1185">Reference proteome</keyword>
<dbReference type="PANTHER" id="PTHR13381:SF0">
    <property type="entry name" value="MEDIATOR OF RNA POLYMERASE II TRANSCRIPTION SUBUNIT 21"/>
    <property type="match status" value="1"/>
</dbReference>
<dbReference type="KEGG" id="bgh:BDBG_03274"/>
<dbReference type="Gene3D" id="6.10.280.10">
    <property type="entry name" value="Mediator complex, subunit Med21"/>
    <property type="match status" value="1"/>
</dbReference>
<dbReference type="VEuPathDB" id="FungiDB:BDBG_03274"/>
<evidence type="ECO:0000256" key="4">
    <source>
        <dbReference type="ARBA" id="ARBA00019691"/>
    </source>
</evidence>
<dbReference type="STRING" id="559298.A0A179UIV6"/>
<accession>A0A179UIV6</accession>
<dbReference type="GeneID" id="8505637"/>
<dbReference type="InterPro" id="IPR037212">
    <property type="entry name" value="Med7/Med21-like"/>
</dbReference>
<name>A0A179UIV6_BLAGS</name>
<evidence type="ECO:0000256" key="6">
    <source>
        <dbReference type="ARBA" id="ARBA00023159"/>
    </source>
</evidence>
<proteinExistence type="inferred from homology"/>
<evidence type="ECO:0000256" key="5">
    <source>
        <dbReference type="ARBA" id="ARBA00023015"/>
    </source>
</evidence>
<comment type="subcellular location">
    <subcellularLocation>
        <location evidence="1 10">Nucleus</location>
    </subcellularLocation>
</comment>
<evidence type="ECO:0000256" key="9">
    <source>
        <dbReference type="ARBA" id="ARBA00025687"/>
    </source>
</evidence>
<comment type="function">
    <text evidence="9 10">Component of the Mediator complex, a coactivator involved in the regulated transcription of nearly all RNA polymerase II-dependent genes. Mediator functions as a bridge to convey information from gene-specific regulatory proteins to the basal RNA polymerase II transcription machinery. Mediator is recruited to promoters by direct interactions with regulatory proteins and serves as a scaffold for the assembly of a functional preinitiation complex with RNA polymerase II and the general transcription factors.</text>
</comment>
<dbReference type="GO" id="GO:0016592">
    <property type="term" value="C:mediator complex"/>
    <property type="evidence" value="ECO:0007669"/>
    <property type="project" value="UniProtKB-UniRule"/>
</dbReference>
<evidence type="ECO:0000256" key="2">
    <source>
        <dbReference type="ARBA" id="ARBA00005770"/>
    </source>
</evidence>
<comment type="similarity">
    <text evidence="2 10">Belongs to the Mediator complex subunit 21 family.</text>
</comment>
<comment type="subunit">
    <text evidence="3 10">Component of the Mediator complex.</text>
</comment>
<organism evidence="13 14">
    <name type="scientific">Blastomyces gilchristii (strain SLH14081)</name>
    <name type="common">Blastomyces dermatitidis</name>
    <dbReference type="NCBI Taxonomy" id="559298"/>
    <lineage>
        <taxon>Eukaryota</taxon>
        <taxon>Fungi</taxon>
        <taxon>Dikarya</taxon>
        <taxon>Ascomycota</taxon>
        <taxon>Pezizomycotina</taxon>
        <taxon>Eurotiomycetes</taxon>
        <taxon>Eurotiomycetidae</taxon>
        <taxon>Onygenales</taxon>
        <taxon>Ajellomycetaceae</taxon>
        <taxon>Blastomyces</taxon>
    </lineage>
</organism>
<evidence type="ECO:0000256" key="8">
    <source>
        <dbReference type="ARBA" id="ARBA00023242"/>
    </source>
</evidence>
<evidence type="ECO:0000256" key="12">
    <source>
        <dbReference type="SAM" id="MobiDB-lite"/>
    </source>
</evidence>
<reference evidence="14" key="1">
    <citation type="journal article" date="2015" name="PLoS Genet.">
        <title>The dynamic genome and transcriptome of the human fungal pathogen Blastomyces and close relative Emmonsia.</title>
        <authorList>
            <person name="Munoz J.F."/>
            <person name="Gauthier G.M."/>
            <person name="Desjardins C.A."/>
            <person name="Gallo J.E."/>
            <person name="Holder J."/>
            <person name="Sullivan T.D."/>
            <person name="Marty A.J."/>
            <person name="Carmen J.C."/>
            <person name="Chen Z."/>
            <person name="Ding L."/>
            <person name="Gujja S."/>
            <person name="Magrini V."/>
            <person name="Misas E."/>
            <person name="Mitreva M."/>
            <person name="Priest M."/>
            <person name="Saif S."/>
            <person name="Whiston E.A."/>
            <person name="Young S."/>
            <person name="Zeng Q."/>
            <person name="Goldman W.E."/>
            <person name="Mardis E.R."/>
            <person name="Taylor J.W."/>
            <person name="McEwen J.G."/>
            <person name="Clay O.K."/>
            <person name="Klein B.S."/>
            <person name="Cuomo C.A."/>
        </authorList>
    </citation>
    <scope>NUCLEOTIDE SEQUENCE [LARGE SCALE GENOMIC DNA]</scope>
    <source>
        <strain evidence="14">SLH14081</strain>
    </source>
</reference>
<feature type="coiled-coil region" evidence="11">
    <location>
        <begin position="193"/>
        <end position="227"/>
    </location>
</feature>
<feature type="region of interest" description="Disordered" evidence="12">
    <location>
        <begin position="89"/>
        <end position="157"/>
    </location>
</feature>
<dbReference type="EMBL" id="GG657452">
    <property type="protein sequence ID" value="OAT07178.1"/>
    <property type="molecule type" value="Genomic_DNA"/>
</dbReference>
<sequence>MTNSARNGQFYAYRDKQLYMLNLSLSIFKIIAHHPQLLAREATALRSTTTSATMADILTQLQTCLDQLATQFYATLCYLTTYHDHSAATPPSNVPTAIPQLKKIPKNPPPTTTVSTTAKGTSEAAASSQAQQSTTPAAAEAQAQQEESPQAEPTPDTPEIFALRQRELARDLIVKEQQIEYLISVLPGVGSSETEQEERIRRLAEELRVVEAERMEKRREMRRLGERVDELLGAVEGRG</sequence>
<evidence type="ECO:0000256" key="10">
    <source>
        <dbReference type="RuleBase" id="RU366036"/>
    </source>
</evidence>
<keyword evidence="8 10" id="KW-0539">Nucleus</keyword>
<dbReference type="SUPFAM" id="SSF140718">
    <property type="entry name" value="Mediator hinge subcomplex-like"/>
    <property type="match status" value="1"/>
</dbReference>
<feature type="compositionally biased region" description="Low complexity" evidence="12">
    <location>
        <begin position="112"/>
        <end position="154"/>
    </location>
</feature>
<keyword evidence="7 10" id="KW-0804">Transcription</keyword>
<evidence type="ECO:0000313" key="14">
    <source>
        <dbReference type="Proteomes" id="UP000002038"/>
    </source>
</evidence>
<evidence type="ECO:0000313" key="13">
    <source>
        <dbReference type="EMBL" id="OAT07178.1"/>
    </source>
</evidence>
<keyword evidence="11" id="KW-0175">Coiled coil</keyword>
<evidence type="ECO:0000256" key="1">
    <source>
        <dbReference type="ARBA" id="ARBA00004123"/>
    </source>
</evidence>
<evidence type="ECO:0000256" key="11">
    <source>
        <dbReference type="SAM" id="Coils"/>
    </source>
</evidence>
<dbReference type="RefSeq" id="XP_031577629.1">
    <property type="nucleotide sequence ID" value="XM_031721177.1"/>
</dbReference>
<dbReference type="PANTHER" id="PTHR13381">
    <property type="entry name" value="RNA POLYMERASE II HOLOENZYME COMPONENT SRB7"/>
    <property type="match status" value="1"/>
</dbReference>
<dbReference type="GO" id="GO:0003712">
    <property type="term" value="F:transcription coregulator activity"/>
    <property type="evidence" value="ECO:0007669"/>
    <property type="project" value="TreeGrafter"/>
</dbReference>
<protein>
    <recommendedName>
        <fullName evidence="4 10">Mediator of RNA polymerase II transcription subunit 21</fullName>
    </recommendedName>
</protein>
<evidence type="ECO:0000256" key="7">
    <source>
        <dbReference type="ARBA" id="ARBA00023163"/>
    </source>
</evidence>
<keyword evidence="5 10" id="KW-0805">Transcription regulation</keyword>
<keyword evidence="6 10" id="KW-0010">Activator</keyword>
<dbReference type="OrthoDB" id="526653at2759"/>